<keyword evidence="1" id="KW-0812">Transmembrane</keyword>
<organism evidence="2 3">
    <name type="scientific">Pleodorina starrii</name>
    <dbReference type="NCBI Taxonomy" id="330485"/>
    <lineage>
        <taxon>Eukaryota</taxon>
        <taxon>Viridiplantae</taxon>
        <taxon>Chlorophyta</taxon>
        <taxon>core chlorophytes</taxon>
        <taxon>Chlorophyceae</taxon>
        <taxon>CS clade</taxon>
        <taxon>Chlamydomonadales</taxon>
        <taxon>Volvocaceae</taxon>
        <taxon>Pleodorina</taxon>
    </lineage>
</organism>
<evidence type="ECO:0000313" key="2">
    <source>
        <dbReference type="EMBL" id="GLC52384.1"/>
    </source>
</evidence>
<evidence type="ECO:0000256" key="1">
    <source>
        <dbReference type="SAM" id="Phobius"/>
    </source>
</evidence>
<protein>
    <submittedName>
        <fullName evidence="2">Uncharacterized protein</fullName>
    </submittedName>
</protein>
<proteinExistence type="predicted"/>
<name>A0A9W6BHT1_9CHLO</name>
<dbReference type="Proteomes" id="UP001165080">
    <property type="component" value="Unassembled WGS sequence"/>
</dbReference>
<keyword evidence="1" id="KW-1133">Transmembrane helix</keyword>
<evidence type="ECO:0000313" key="3">
    <source>
        <dbReference type="Proteomes" id="UP001165080"/>
    </source>
</evidence>
<feature type="transmembrane region" description="Helical" evidence="1">
    <location>
        <begin position="72"/>
        <end position="94"/>
    </location>
</feature>
<comment type="caution">
    <text evidence="2">The sequence shown here is derived from an EMBL/GenBank/DDBJ whole genome shotgun (WGS) entry which is preliminary data.</text>
</comment>
<dbReference type="EMBL" id="BRXU01000006">
    <property type="protein sequence ID" value="GLC52384.1"/>
    <property type="molecule type" value="Genomic_DNA"/>
</dbReference>
<accession>A0A9W6BHT1</accession>
<gene>
    <name evidence="2" type="primary">PLEST009047</name>
    <name evidence="2" type="ORF">PLESTB_000623200</name>
</gene>
<sequence>MAGGDGNGDGRCTLHRFSGGGGFLGDCGGVVRQQFQKVFFIKLADKHDPVLLATLLQAGVEYLVLRASFQSAAAKAFLTALVLWLPLLPVFWLLRRISNRSEGVAAAETACLFHLLGRLQQDKRAADAEVQKLAGQVLSVQQDTGASADGG</sequence>
<dbReference type="AlphaFoldDB" id="A0A9W6BHT1"/>
<keyword evidence="1" id="KW-0472">Membrane</keyword>
<keyword evidence="3" id="KW-1185">Reference proteome</keyword>
<reference evidence="2 3" key="1">
    <citation type="journal article" date="2023" name="Commun. Biol.">
        <title>Reorganization of the ancestral sex-determining regions during the evolution of trioecy in Pleodorina starrii.</title>
        <authorList>
            <person name="Takahashi K."/>
            <person name="Suzuki S."/>
            <person name="Kawai-Toyooka H."/>
            <person name="Yamamoto K."/>
            <person name="Hamaji T."/>
            <person name="Ootsuki R."/>
            <person name="Yamaguchi H."/>
            <person name="Kawachi M."/>
            <person name="Higashiyama T."/>
            <person name="Nozaki H."/>
        </authorList>
    </citation>
    <scope>NUCLEOTIDE SEQUENCE [LARGE SCALE GENOMIC DNA]</scope>
    <source>
        <strain evidence="2 3">NIES-4479</strain>
    </source>
</reference>